<dbReference type="Pfam" id="PF17917">
    <property type="entry name" value="RT_RNaseH"/>
    <property type="match status" value="1"/>
</dbReference>
<accession>A0AAV7EX92</accession>
<evidence type="ECO:0000259" key="7">
    <source>
        <dbReference type="Pfam" id="PF17917"/>
    </source>
</evidence>
<dbReference type="AlphaFoldDB" id="A0AAV7EX92"/>
<proteinExistence type="predicted"/>
<feature type="domain" description="Reverse transcriptase RNase H-like" evidence="7">
    <location>
        <begin position="63"/>
        <end position="97"/>
    </location>
</feature>
<evidence type="ECO:0000256" key="3">
    <source>
        <dbReference type="ARBA" id="ARBA00022722"/>
    </source>
</evidence>
<dbReference type="PANTHER" id="PTHR34072">
    <property type="entry name" value="ENZYMATIC POLYPROTEIN-RELATED"/>
    <property type="match status" value="1"/>
</dbReference>
<name>A0AAV7EX92_ARIFI</name>
<dbReference type="InterPro" id="IPR041373">
    <property type="entry name" value="RT_RNaseH"/>
</dbReference>
<keyword evidence="6" id="KW-0695">RNA-directed DNA polymerase</keyword>
<evidence type="ECO:0000256" key="1">
    <source>
        <dbReference type="ARBA" id="ARBA00022679"/>
    </source>
</evidence>
<evidence type="ECO:0000256" key="6">
    <source>
        <dbReference type="ARBA" id="ARBA00022918"/>
    </source>
</evidence>
<dbReference type="Proteomes" id="UP000825729">
    <property type="component" value="Unassembled WGS sequence"/>
</dbReference>
<dbReference type="PANTHER" id="PTHR34072:SF57">
    <property type="entry name" value="RNA-DIRECTED DNA POLYMERASE"/>
    <property type="match status" value="1"/>
</dbReference>
<sequence>MMKSEKKDDEDPIKAREVEVLEAENNEELEKEIKEQGALGASKLELKPLPNNLKYIFLEENDKRVIVWTDHATLRYLFAKKDSKLSLIRWILLLQEFDIEIREMKGVENVVADHLSRLETENHEEEISELFLDEQICLVSIPPSKEPWFVDMANFVCSKWVPKQYTYQQRKKLMADLKYYYWENSFLCKICPDHVIRRCVKEEEAPLILS</sequence>
<dbReference type="EMBL" id="JAINDJ010000003">
    <property type="protein sequence ID" value="KAG9453457.1"/>
    <property type="molecule type" value="Genomic_DNA"/>
</dbReference>
<comment type="caution">
    <text evidence="8">The sequence shown here is derived from an EMBL/GenBank/DDBJ whole genome shotgun (WGS) entry which is preliminary data.</text>
</comment>
<evidence type="ECO:0000313" key="9">
    <source>
        <dbReference type="Proteomes" id="UP000825729"/>
    </source>
</evidence>
<evidence type="ECO:0000256" key="5">
    <source>
        <dbReference type="ARBA" id="ARBA00022801"/>
    </source>
</evidence>
<reference evidence="8 9" key="1">
    <citation type="submission" date="2021-07" db="EMBL/GenBank/DDBJ databases">
        <title>The Aristolochia fimbriata genome: insights into angiosperm evolution, floral development and chemical biosynthesis.</title>
        <authorList>
            <person name="Jiao Y."/>
        </authorList>
    </citation>
    <scope>NUCLEOTIDE SEQUENCE [LARGE SCALE GENOMIC DNA]</scope>
    <source>
        <strain evidence="8">IBCAS-2021</strain>
        <tissue evidence="8">Leaf</tissue>
    </source>
</reference>
<keyword evidence="9" id="KW-1185">Reference proteome</keyword>
<protein>
    <recommendedName>
        <fullName evidence="7">Reverse transcriptase RNase H-like domain-containing protein</fullName>
    </recommendedName>
</protein>
<keyword evidence="3" id="KW-0540">Nuclease</keyword>
<dbReference type="GO" id="GO:0003964">
    <property type="term" value="F:RNA-directed DNA polymerase activity"/>
    <property type="evidence" value="ECO:0007669"/>
    <property type="project" value="UniProtKB-KW"/>
</dbReference>
<dbReference type="GO" id="GO:0016787">
    <property type="term" value="F:hydrolase activity"/>
    <property type="evidence" value="ECO:0007669"/>
    <property type="project" value="UniProtKB-KW"/>
</dbReference>
<keyword evidence="4" id="KW-0255">Endonuclease</keyword>
<gene>
    <name evidence="8" type="ORF">H6P81_006361</name>
</gene>
<evidence type="ECO:0000256" key="4">
    <source>
        <dbReference type="ARBA" id="ARBA00022759"/>
    </source>
</evidence>
<dbReference type="GO" id="GO:0004519">
    <property type="term" value="F:endonuclease activity"/>
    <property type="evidence" value="ECO:0007669"/>
    <property type="project" value="UniProtKB-KW"/>
</dbReference>
<keyword evidence="1" id="KW-0808">Transferase</keyword>
<organism evidence="8 9">
    <name type="scientific">Aristolochia fimbriata</name>
    <name type="common">White veined hardy Dutchman's pipe vine</name>
    <dbReference type="NCBI Taxonomy" id="158543"/>
    <lineage>
        <taxon>Eukaryota</taxon>
        <taxon>Viridiplantae</taxon>
        <taxon>Streptophyta</taxon>
        <taxon>Embryophyta</taxon>
        <taxon>Tracheophyta</taxon>
        <taxon>Spermatophyta</taxon>
        <taxon>Magnoliopsida</taxon>
        <taxon>Magnoliidae</taxon>
        <taxon>Piperales</taxon>
        <taxon>Aristolochiaceae</taxon>
        <taxon>Aristolochia</taxon>
    </lineage>
</organism>
<evidence type="ECO:0000256" key="2">
    <source>
        <dbReference type="ARBA" id="ARBA00022695"/>
    </source>
</evidence>
<keyword evidence="2" id="KW-0548">Nucleotidyltransferase</keyword>
<evidence type="ECO:0000313" key="8">
    <source>
        <dbReference type="EMBL" id="KAG9453457.1"/>
    </source>
</evidence>
<keyword evidence="5" id="KW-0378">Hydrolase</keyword>